<proteinExistence type="predicted"/>
<comment type="caution">
    <text evidence="1">The sequence shown here is derived from an EMBL/GenBank/DDBJ whole genome shotgun (WGS) entry which is preliminary data.</text>
</comment>
<evidence type="ECO:0008006" key="2">
    <source>
        <dbReference type="Google" id="ProtNLM"/>
    </source>
</evidence>
<name>A0A645EAT2_9ZZZZ</name>
<dbReference type="AlphaFoldDB" id="A0A645EAT2"/>
<dbReference type="SUPFAM" id="SSF109604">
    <property type="entry name" value="HD-domain/PDEase-like"/>
    <property type="match status" value="1"/>
</dbReference>
<gene>
    <name evidence="1" type="ORF">SDC9_146110</name>
</gene>
<dbReference type="Gene3D" id="1.10.3210.10">
    <property type="entry name" value="Hypothetical protein af1432"/>
    <property type="match status" value="1"/>
</dbReference>
<organism evidence="1">
    <name type="scientific">bioreactor metagenome</name>
    <dbReference type="NCBI Taxonomy" id="1076179"/>
    <lineage>
        <taxon>unclassified sequences</taxon>
        <taxon>metagenomes</taxon>
        <taxon>ecological metagenomes</taxon>
    </lineage>
</organism>
<protein>
    <recommendedName>
        <fullName evidence="2">HD domain-containing protein</fullName>
    </recommendedName>
</protein>
<sequence length="140" mass="15919">MALISQHIEEVSRLEHCLYVSYIGFLLCRFFGLDQRAAARGGLLHDMHTSTRDEAFACRARLLLTHPKTALSNAEDAFPLTAKEKDIIVKHMWPLTLSFPRYAESYLVSFADKLCAVAEVLRLYRLMRMGEKLQPAYGAV</sequence>
<accession>A0A645EAT2</accession>
<reference evidence="1" key="1">
    <citation type="submission" date="2019-08" db="EMBL/GenBank/DDBJ databases">
        <authorList>
            <person name="Kucharzyk K."/>
            <person name="Murdoch R.W."/>
            <person name="Higgins S."/>
            <person name="Loffler F."/>
        </authorList>
    </citation>
    <scope>NUCLEOTIDE SEQUENCE</scope>
</reference>
<dbReference type="EMBL" id="VSSQ01045042">
    <property type="protein sequence ID" value="MPM98920.1"/>
    <property type="molecule type" value="Genomic_DNA"/>
</dbReference>
<evidence type="ECO:0000313" key="1">
    <source>
        <dbReference type="EMBL" id="MPM98920.1"/>
    </source>
</evidence>